<dbReference type="GO" id="GO:0008168">
    <property type="term" value="F:methyltransferase activity"/>
    <property type="evidence" value="ECO:0007669"/>
    <property type="project" value="UniProtKB-KW"/>
</dbReference>
<feature type="transmembrane region" description="Helical" evidence="1">
    <location>
        <begin position="152"/>
        <end position="171"/>
    </location>
</feature>
<keyword evidence="1" id="KW-0812">Transmembrane</keyword>
<dbReference type="AlphaFoldDB" id="A0A7X5R102"/>
<organism evidence="2 3">
    <name type="scientific">Lysinibacter cavernae</name>
    <dbReference type="NCBI Taxonomy" id="1640652"/>
    <lineage>
        <taxon>Bacteria</taxon>
        <taxon>Bacillati</taxon>
        <taxon>Actinomycetota</taxon>
        <taxon>Actinomycetes</taxon>
        <taxon>Micrococcales</taxon>
        <taxon>Microbacteriaceae</taxon>
        <taxon>Lysinibacter</taxon>
    </lineage>
</organism>
<evidence type="ECO:0000313" key="3">
    <source>
        <dbReference type="Proteomes" id="UP000541033"/>
    </source>
</evidence>
<keyword evidence="1" id="KW-0472">Membrane</keyword>
<dbReference type="Proteomes" id="UP000541033">
    <property type="component" value="Unassembled WGS sequence"/>
</dbReference>
<evidence type="ECO:0000256" key="1">
    <source>
        <dbReference type="SAM" id="Phobius"/>
    </source>
</evidence>
<name>A0A7X5R102_9MICO</name>
<protein>
    <submittedName>
        <fullName evidence="2">Protein-S-isoprenylcysteine O-methyltransferase Ste14</fullName>
    </submittedName>
</protein>
<keyword evidence="3" id="KW-1185">Reference proteome</keyword>
<evidence type="ECO:0000313" key="2">
    <source>
        <dbReference type="EMBL" id="NIH53658.1"/>
    </source>
</evidence>
<sequence length="187" mass="20109">MSSNTPDTRWLSICRLGTAEKQLMLKTRDGRLWMVPTNTGSARGAWVVLLALAIMVFLAVVLPGTPGIVPSALLGLILLSGCGAGAVTVWQIRRAELPIFVAATEAPSDPHILKRFAMAGIRSARILSVSLIVAPIVLLLFSVITARGEDDLRATFVVAVASYFIVVVAYLRPFASWRAAKRLLKNG</sequence>
<dbReference type="GO" id="GO:0032259">
    <property type="term" value="P:methylation"/>
    <property type="evidence" value="ECO:0007669"/>
    <property type="project" value="UniProtKB-KW"/>
</dbReference>
<feature type="transmembrane region" description="Helical" evidence="1">
    <location>
        <begin position="44"/>
        <end position="62"/>
    </location>
</feature>
<dbReference type="EMBL" id="JAAMOX010000001">
    <property type="protein sequence ID" value="NIH53658.1"/>
    <property type="molecule type" value="Genomic_DNA"/>
</dbReference>
<keyword evidence="1" id="KW-1133">Transmembrane helix</keyword>
<gene>
    <name evidence="2" type="ORF">FHX76_001526</name>
</gene>
<reference evidence="2 3" key="1">
    <citation type="submission" date="2020-02" db="EMBL/GenBank/DDBJ databases">
        <title>Sequencing the genomes of 1000 actinobacteria strains.</title>
        <authorList>
            <person name="Klenk H.-P."/>
        </authorList>
    </citation>
    <scope>NUCLEOTIDE SEQUENCE [LARGE SCALE GENOMIC DNA]</scope>
    <source>
        <strain evidence="2 3">DSM 27960</strain>
    </source>
</reference>
<keyword evidence="2" id="KW-0489">Methyltransferase</keyword>
<accession>A0A7X5R102</accession>
<dbReference type="RefSeq" id="WP_167149455.1">
    <property type="nucleotide sequence ID" value="NZ_JAAMOX010000001.1"/>
</dbReference>
<keyword evidence="2" id="KW-0808">Transferase</keyword>
<feature type="transmembrane region" description="Helical" evidence="1">
    <location>
        <begin position="68"/>
        <end position="90"/>
    </location>
</feature>
<proteinExistence type="predicted"/>
<feature type="transmembrane region" description="Helical" evidence="1">
    <location>
        <begin position="124"/>
        <end position="146"/>
    </location>
</feature>
<comment type="caution">
    <text evidence="2">The sequence shown here is derived from an EMBL/GenBank/DDBJ whole genome shotgun (WGS) entry which is preliminary data.</text>
</comment>